<name>A0A5C6EBK7_9BACT</name>
<dbReference type="OrthoDB" id="277212at2"/>
<organism evidence="2 3">
    <name type="scientific">Rubripirellula tenax</name>
    <dbReference type="NCBI Taxonomy" id="2528015"/>
    <lineage>
        <taxon>Bacteria</taxon>
        <taxon>Pseudomonadati</taxon>
        <taxon>Planctomycetota</taxon>
        <taxon>Planctomycetia</taxon>
        <taxon>Pirellulales</taxon>
        <taxon>Pirellulaceae</taxon>
        <taxon>Rubripirellula</taxon>
    </lineage>
</organism>
<protein>
    <recommendedName>
        <fullName evidence="4">Cna protein B-type domain protein</fullName>
    </recommendedName>
</protein>
<feature type="chain" id="PRO_5022996704" description="Cna protein B-type domain protein" evidence="1">
    <location>
        <begin position="25"/>
        <end position="414"/>
    </location>
</feature>
<keyword evidence="1" id="KW-0732">Signal</keyword>
<dbReference type="RefSeq" id="WP_146462177.1">
    <property type="nucleotide sequence ID" value="NZ_SJPW01000008.1"/>
</dbReference>
<evidence type="ECO:0000256" key="1">
    <source>
        <dbReference type="SAM" id="SignalP"/>
    </source>
</evidence>
<feature type="signal peptide" evidence="1">
    <location>
        <begin position="1"/>
        <end position="24"/>
    </location>
</feature>
<dbReference type="AlphaFoldDB" id="A0A5C6EBK7"/>
<gene>
    <name evidence="2" type="ORF">Poly51_57680</name>
</gene>
<dbReference type="SUPFAM" id="SSF49478">
    <property type="entry name" value="Cna protein B-type domain"/>
    <property type="match status" value="1"/>
</dbReference>
<evidence type="ECO:0008006" key="4">
    <source>
        <dbReference type="Google" id="ProtNLM"/>
    </source>
</evidence>
<dbReference type="EMBL" id="SJPW01000008">
    <property type="protein sequence ID" value="TWU46372.1"/>
    <property type="molecule type" value="Genomic_DNA"/>
</dbReference>
<proteinExistence type="predicted"/>
<accession>A0A5C6EBK7</accession>
<sequence length="414" mass="42511" precursor="true">MKIRFQPILFTALCCAVVVGNAKADQANQEAEQTQVAVAQVDAEPLPADNVAYFSDSRQVKVKLDLLSALQDEATELANAQVTVVRPSGKTSRLKPDNRGVVTIDNVESGLNVLTVSSDRVHGTTVLNFKKQPAAADQDDLSLAPDAEPTQMTLLKIKAETLRSALDRIADIKGMSKSSINLDDVGDRFNYRVKLGADGLLLGRLVLVDRNDQTSINDVNITIYFNGNQVGSTTSDSDGNFELTGVRPGVHGLVASGKAGYAAFAFRASAMSGVVDTSTAPSTLVSTAVQSTDVLPVVLVPPTMITNVVESITKYYPRLNEPSVAEQADPLVNSDTIGDPIGPIGSGAGSAPYGGAPMGGGGFSGGGSGSAGLGGGSGIAGLAGTAAVISAIDNNDDNAVVTPSTPVSPSVPAN</sequence>
<evidence type="ECO:0000313" key="2">
    <source>
        <dbReference type="EMBL" id="TWU46372.1"/>
    </source>
</evidence>
<dbReference type="Proteomes" id="UP000318288">
    <property type="component" value="Unassembled WGS sequence"/>
</dbReference>
<reference evidence="2 3" key="1">
    <citation type="submission" date="2019-02" db="EMBL/GenBank/DDBJ databases">
        <title>Deep-cultivation of Planctomycetes and their phenomic and genomic characterization uncovers novel biology.</title>
        <authorList>
            <person name="Wiegand S."/>
            <person name="Jogler M."/>
            <person name="Boedeker C."/>
            <person name="Pinto D."/>
            <person name="Vollmers J."/>
            <person name="Rivas-Marin E."/>
            <person name="Kohn T."/>
            <person name="Peeters S.H."/>
            <person name="Heuer A."/>
            <person name="Rast P."/>
            <person name="Oberbeckmann S."/>
            <person name="Bunk B."/>
            <person name="Jeske O."/>
            <person name="Meyerdierks A."/>
            <person name="Storesund J.E."/>
            <person name="Kallscheuer N."/>
            <person name="Luecker S."/>
            <person name="Lage O.M."/>
            <person name="Pohl T."/>
            <person name="Merkel B.J."/>
            <person name="Hornburger P."/>
            <person name="Mueller R.-W."/>
            <person name="Bruemmer F."/>
            <person name="Labrenz M."/>
            <person name="Spormann A.M."/>
            <person name="Op Den Camp H."/>
            <person name="Overmann J."/>
            <person name="Amann R."/>
            <person name="Jetten M.S.M."/>
            <person name="Mascher T."/>
            <person name="Medema M.H."/>
            <person name="Devos D.P."/>
            <person name="Kaster A.-K."/>
            <person name="Ovreas L."/>
            <person name="Rohde M."/>
            <person name="Galperin M.Y."/>
            <person name="Jogler C."/>
        </authorList>
    </citation>
    <scope>NUCLEOTIDE SEQUENCE [LARGE SCALE GENOMIC DNA]</scope>
    <source>
        <strain evidence="2 3">Poly51</strain>
    </source>
</reference>
<evidence type="ECO:0000313" key="3">
    <source>
        <dbReference type="Proteomes" id="UP000318288"/>
    </source>
</evidence>
<keyword evidence="3" id="KW-1185">Reference proteome</keyword>
<comment type="caution">
    <text evidence="2">The sequence shown here is derived from an EMBL/GenBank/DDBJ whole genome shotgun (WGS) entry which is preliminary data.</text>
</comment>